<gene>
    <name evidence="2" type="ORF">SPIL2461_LOCUS2710</name>
</gene>
<dbReference type="EMBL" id="CAJNIZ010003025">
    <property type="protein sequence ID" value="CAE7217711.1"/>
    <property type="molecule type" value="Genomic_DNA"/>
</dbReference>
<evidence type="ECO:0000256" key="1">
    <source>
        <dbReference type="SAM" id="MobiDB-lite"/>
    </source>
</evidence>
<evidence type="ECO:0000313" key="3">
    <source>
        <dbReference type="Proteomes" id="UP000649617"/>
    </source>
</evidence>
<dbReference type="OrthoDB" id="416250at2759"/>
<sequence length="487" mass="54708">MKRDPPASQLGDHLPLCDLGFGPLACFVTLKPLSSCNAVAHVGSGHADSMELENSDDAGVNVQEIRIQDVDDKCTTINVPDISQQPKQRQHPADYDSPSLQSFSSGGSSPSSARRRLRLRQGVPARHLTGEMTGKADCKDVSKMLPREHASWKHENPKAHVHVTGNDELDRQLLLDAWQSCRLMEACRLVQKSRLSKRHFHNVLDESALEVIHRVEASYHQSLDELMQQPGSGWMKDRDEKRNLDVAFRLTHDTLQAVAATVCTGFGLIQTFDALREYVQQHEYNDDMYVGLLDDELLQDSLLHVRRSGHGGVEDNILHFSFVDALDEPLGALWLSSYTPPLKRGRLARSFRGIALPKPQAGSVRLAFWRSSFTVTPIWSPGTSGTASLEAVRVAYAVARRPSSAACIFPSIMHREVSNRLAKFKEFLHTRDQYRDCEIYKCIERHIVESAPNAARDIQEVSFEELATMLPDDWADYHDPEHVNDFS</sequence>
<dbReference type="Proteomes" id="UP000649617">
    <property type="component" value="Unassembled WGS sequence"/>
</dbReference>
<keyword evidence="3" id="KW-1185">Reference proteome</keyword>
<proteinExistence type="predicted"/>
<protein>
    <submittedName>
        <fullName evidence="2">Uncharacterized protein</fullName>
    </submittedName>
</protein>
<name>A0A812K7G1_SYMPI</name>
<evidence type="ECO:0000313" key="2">
    <source>
        <dbReference type="EMBL" id="CAE7217711.1"/>
    </source>
</evidence>
<reference evidence="2" key="1">
    <citation type="submission" date="2021-02" db="EMBL/GenBank/DDBJ databases">
        <authorList>
            <person name="Dougan E. K."/>
            <person name="Rhodes N."/>
            <person name="Thang M."/>
            <person name="Chan C."/>
        </authorList>
    </citation>
    <scope>NUCLEOTIDE SEQUENCE</scope>
</reference>
<feature type="region of interest" description="Disordered" evidence="1">
    <location>
        <begin position="79"/>
        <end position="116"/>
    </location>
</feature>
<feature type="compositionally biased region" description="Low complexity" evidence="1">
    <location>
        <begin position="97"/>
        <end position="112"/>
    </location>
</feature>
<comment type="caution">
    <text evidence="2">The sequence shown here is derived from an EMBL/GenBank/DDBJ whole genome shotgun (WGS) entry which is preliminary data.</text>
</comment>
<dbReference type="AlphaFoldDB" id="A0A812K7G1"/>
<organism evidence="2 3">
    <name type="scientific">Symbiodinium pilosum</name>
    <name type="common">Dinoflagellate</name>
    <dbReference type="NCBI Taxonomy" id="2952"/>
    <lineage>
        <taxon>Eukaryota</taxon>
        <taxon>Sar</taxon>
        <taxon>Alveolata</taxon>
        <taxon>Dinophyceae</taxon>
        <taxon>Suessiales</taxon>
        <taxon>Symbiodiniaceae</taxon>
        <taxon>Symbiodinium</taxon>
    </lineage>
</organism>
<accession>A0A812K7G1</accession>